<dbReference type="GO" id="GO:0000014">
    <property type="term" value="F:single-stranded DNA endodeoxyribonuclease activity"/>
    <property type="evidence" value="ECO:0007669"/>
    <property type="project" value="TreeGrafter"/>
</dbReference>
<evidence type="ECO:0000313" key="2">
    <source>
        <dbReference type="EMBL" id="AAP51096.1"/>
    </source>
</evidence>
<dbReference type="InterPro" id="IPR036397">
    <property type="entry name" value="RNaseH_sf"/>
</dbReference>
<dbReference type="GO" id="GO:0006303">
    <property type="term" value="P:double-strand break repair via nonhomologous end joining"/>
    <property type="evidence" value="ECO:0007669"/>
    <property type="project" value="TreeGrafter"/>
</dbReference>
<dbReference type="GO" id="GO:0042800">
    <property type="term" value="F:histone H3K4 methyltransferase activity"/>
    <property type="evidence" value="ECO:0007669"/>
    <property type="project" value="TreeGrafter"/>
</dbReference>
<dbReference type="Gene3D" id="1.10.10.10">
    <property type="entry name" value="Winged helix-like DNA-binding domain superfamily/Winged helix DNA-binding domain"/>
    <property type="match status" value="1"/>
</dbReference>
<dbReference type="Pfam" id="PF01359">
    <property type="entry name" value="Transposase_1"/>
    <property type="match status" value="1"/>
</dbReference>
<evidence type="ECO:0000259" key="1">
    <source>
        <dbReference type="Pfam" id="PF17906"/>
    </source>
</evidence>
<dbReference type="InterPro" id="IPR001888">
    <property type="entry name" value="Transposase_1"/>
</dbReference>
<sequence>MENQKEHFRHILLFYFRKGKNALQAHKKLCAVYGDEALKERQCQNWFAKFRSGDFSLKDEKRSGRPVEVDDDLIKAIIDSDRHSTTREIAEKLHVSHTCIENHLKQLGYVQKLDTWVPHELKETHLTQRINSCDLLKKRNENDPFLKRLITGDEKWVVYNNIKRKRSWSRPGEPAQTTSKAGIHQKKVLLSVWWDYKGIVYFELLPPNRTINSVVYIEQLTKLNNAVEEKRAELTNRKGVVFHHDNARPHTSLVTRQKLLELGWDVLPHPPYSPDLAPSDYFLFRSLQNSLNGKNFNNDDDVKSYLIQFFANKSQKFYERGIMMLPERWQKVIDQNGKYIPNKVI</sequence>
<dbReference type="PANTHER" id="PTHR46060:SF2">
    <property type="entry name" value="HISTONE-LYSINE N-METHYLTRANSFERASE SETMAR"/>
    <property type="match status" value="1"/>
</dbReference>
<reference evidence="2" key="1">
    <citation type="journal article" date="2004" name="Genetics">
        <title>A bacterial genetic screen identifies functional coding sequences of the insect mariner transposable element Famar1 amplified from the genome of the earwig, Forficula auricularia.</title>
        <authorList>
            <person name="Barry E.G."/>
            <person name="Witherspoon D.J."/>
            <person name="Lampe D.J."/>
        </authorList>
    </citation>
    <scope>NUCLEOTIDE SEQUENCE</scope>
</reference>
<dbReference type="InterPro" id="IPR052709">
    <property type="entry name" value="Transposase-MT_Hybrid"/>
</dbReference>
<organism evidence="2">
    <name type="scientific">Forficula auricularia</name>
    <name type="common">European earwig</name>
    <dbReference type="NCBI Taxonomy" id="13068"/>
    <lineage>
        <taxon>Eukaryota</taxon>
        <taxon>Metazoa</taxon>
        <taxon>Ecdysozoa</taxon>
        <taxon>Arthropoda</taxon>
        <taxon>Hexapoda</taxon>
        <taxon>Insecta</taxon>
        <taxon>Pterygota</taxon>
        <taxon>Neoptera</taxon>
        <taxon>Polyneoptera</taxon>
        <taxon>Dermaptera</taxon>
        <taxon>Neodermaptera</taxon>
        <taxon>Epidermaptera</taxon>
        <taxon>Forficuloidea</taxon>
        <taxon>Forficulidae</taxon>
        <taxon>Forficula</taxon>
    </lineage>
</organism>
<dbReference type="GO" id="GO:0000729">
    <property type="term" value="P:DNA double-strand break processing"/>
    <property type="evidence" value="ECO:0007669"/>
    <property type="project" value="TreeGrafter"/>
</dbReference>
<name>Q6XL86_FORAU</name>
<proteinExistence type="predicted"/>
<dbReference type="Pfam" id="PF17906">
    <property type="entry name" value="HTH_48"/>
    <property type="match status" value="1"/>
</dbReference>
<dbReference type="GO" id="GO:0000793">
    <property type="term" value="C:condensed chromosome"/>
    <property type="evidence" value="ECO:0007669"/>
    <property type="project" value="TreeGrafter"/>
</dbReference>
<feature type="domain" description="Mos1 transposase HTH" evidence="1">
    <location>
        <begin position="5"/>
        <end position="54"/>
    </location>
</feature>
<dbReference type="AlphaFoldDB" id="Q6XL86"/>
<dbReference type="Gene3D" id="3.30.420.10">
    <property type="entry name" value="Ribonuclease H-like superfamily/Ribonuclease H"/>
    <property type="match status" value="1"/>
</dbReference>
<dbReference type="GO" id="GO:0015074">
    <property type="term" value="P:DNA integration"/>
    <property type="evidence" value="ECO:0007669"/>
    <property type="project" value="TreeGrafter"/>
</dbReference>
<dbReference type="EMBL" id="AY226501">
    <property type="protein sequence ID" value="AAP51096.1"/>
    <property type="molecule type" value="Genomic_DNA"/>
</dbReference>
<dbReference type="Gene3D" id="1.10.10.1450">
    <property type="match status" value="1"/>
</dbReference>
<dbReference type="GO" id="GO:0031297">
    <property type="term" value="P:replication fork processing"/>
    <property type="evidence" value="ECO:0007669"/>
    <property type="project" value="TreeGrafter"/>
</dbReference>
<dbReference type="GO" id="GO:0005634">
    <property type="term" value="C:nucleus"/>
    <property type="evidence" value="ECO:0007669"/>
    <property type="project" value="TreeGrafter"/>
</dbReference>
<dbReference type="InterPro" id="IPR041426">
    <property type="entry name" value="Mos1_HTH"/>
</dbReference>
<dbReference type="GO" id="GO:0035861">
    <property type="term" value="C:site of double-strand break"/>
    <property type="evidence" value="ECO:0007669"/>
    <property type="project" value="TreeGrafter"/>
</dbReference>
<dbReference type="GO" id="GO:0003697">
    <property type="term" value="F:single-stranded DNA binding"/>
    <property type="evidence" value="ECO:0007669"/>
    <property type="project" value="TreeGrafter"/>
</dbReference>
<dbReference type="GO" id="GO:0044547">
    <property type="term" value="F:DNA topoisomerase binding"/>
    <property type="evidence" value="ECO:0007669"/>
    <property type="project" value="TreeGrafter"/>
</dbReference>
<dbReference type="PANTHER" id="PTHR46060">
    <property type="entry name" value="MARINER MOS1 TRANSPOSASE-LIKE PROTEIN"/>
    <property type="match status" value="1"/>
</dbReference>
<dbReference type="GO" id="GO:0046975">
    <property type="term" value="F:histone H3K36 methyltransferase activity"/>
    <property type="evidence" value="ECO:0007669"/>
    <property type="project" value="TreeGrafter"/>
</dbReference>
<accession>Q6XL86</accession>
<dbReference type="InterPro" id="IPR036388">
    <property type="entry name" value="WH-like_DNA-bd_sf"/>
</dbReference>
<dbReference type="GO" id="GO:0044774">
    <property type="term" value="P:mitotic DNA integrity checkpoint signaling"/>
    <property type="evidence" value="ECO:0007669"/>
    <property type="project" value="TreeGrafter"/>
</dbReference>
<dbReference type="GO" id="GO:0003690">
    <property type="term" value="F:double-stranded DNA binding"/>
    <property type="evidence" value="ECO:0007669"/>
    <property type="project" value="TreeGrafter"/>
</dbReference>
<protein>
    <submittedName>
        <fullName evidence="2">Transposase</fullName>
    </submittedName>
</protein>